<sequence>SVLVFPLHSRAPGNLQRPRAAAAAATMASCGQAACGHFNGAVSVILITADFLWTFFAHDIKG</sequence>
<feature type="non-terminal residue" evidence="1">
    <location>
        <position position="62"/>
    </location>
</feature>
<proteinExistence type="predicted"/>
<gene>
    <name evidence="1" type="primary">ribBA</name>
    <name evidence="1" type="ORF">DAT39_012680</name>
</gene>
<dbReference type="AlphaFoldDB" id="A0A8J4ULC4"/>
<dbReference type="Proteomes" id="UP000727407">
    <property type="component" value="Unassembled WGS sequence"/>
</dbReference>
<evidence type="ECO:0000313" key="1">
    <source>
        <dbReference type="EMBL" id="KAF5897607.1"/>
    </source>
</evidence>
<reference evidence="1" key="1">
    <citation type="submission" date="2020-07" db="EMBL/GenBank/DDBJ databases">
        <title>Clarias magur genome sequencing, assembly and annotation.</title>
        <authorList>
            <person name="Kushwaha B."/>
            <person name="Kumar R."/>
            <person name="Das P."/>
            <person name="Joshi C.G."/>
            <person name="Kumar D."/>
            <person name="Nagpure N.S."/>
            <person name="Pandey M."/>
            <person name="Agarwal S."/>
            <person name="Srivastava S."/>
            <person name="Singh M."/>
            <person name="Sahoo L."/>
            <person name="Jayasankar P."/>
            <person name="Meher P.K."/>
            <person name="Koringa P.G."/>
            <person name="Iquebal M.A."/>
            <person name="Das S.P."/>
            <person name="Bit A."/>
            <person name="Patnaik S."/>
            <person name="Patel N."/>
            <person name="Shah T.M."/>
            <person name="Hinsu A."/>
            <person name="Jena J.K."/>
        </authorList>
    </citation>
    <scope>NUCLEOTIDE SEQUENCE</scope>
    <source>
        <strain evidence="1">CIFAMagur01</strain>
        <tissue evidence="1">Testis</tissue>
    </source>
</reference>
<comment type="caution">
    <text evidence="1">The sequence shown here is derived from an EMBL/GenBank/DDBJ whole genome shotgun (WGS) entry which is preliminary data.</text>
</comment>
<accession>A0A8J4ULC4</accession>
<organism evidence="1 2">
    <name type="scientific">Clarias magur</name>
    <name type="common">Asian catfish</name>
    <name type="synonym">Macropteronotus magur</name>
    <dbReference type="NCBI Taxonomy" id="1594786"/>
    <lineage>
        <taxon>Eukaryota</taxon>
        <taxon>Metazoa</taxon>
        <taxon>Chordata</taxon>
        <taxon>Craniata</taxon>
        <taxon>Vertebrata</taxon>
        <taxon>Euteleostomi</taxon>
        <taxon>Actinopterygii</taxon>
        <taxon>Neopterygii</taxon>
        <taxon>Teleostei</taxon>
        <taxon>Ostariophysi</taxon>
        <taxon>Siluriformes</taxon>
        <taxon>Clariidae</taxon>
        <taxon>Clarias</taxon>
    </lineage>
</organism>
<evidence type="ECO:0000313" key="2">
    <source>
        <dbReference type="Proteomes" id="UP000727407"/>
    </source>
</evidence>
<name>A0A8J4ULC4_CLAMG</name>
<feature type="non-terminal residue" evidence="1">
    <location>
        <position position="1"/>
    </location>
</feature>
<dbReference type="EMBL" id="QNUK01000228">
    <property type="protein sequence ID" value="KAF5897607.1"/>
    <property type="molecule type" value="Genomic_DNA"/>
</dbReference>
<keyword evidence="2" id="KW-1185">Reference proteome</keyword>
<protein>
    <submittedName>
        <fullName evidence="1">Riboflavin biosynthesis protein RibBA</fullName>
    </submittedName>
</protein>